<dbReference type="InterPro" id="IPR001471">
    <property type="entry name" value="AP2/ERF_dom"/>
</dbReference>
<dbReference type="GO" id="GO:0003677">
    <property type="term" value="F:DNA binding"/>
    <property type="evidence" value="ECO:0007669"/>
    <property type="project" value="UniProtKB-KW"/>
</dbReference>
<evidence type="ECO:0000259" key="4">
    <source>
        <dbReference type="PROSITE" id="PS51032"/>
    </source>
</evidence>
<gene>
    <name evidence="5" type="ORF">SDC9_52931</name>
</gene>
<evidence type="ECO:0000256" key="2">
    <source>
        <dbReference type="ARBA" id="ARBA00023125"/>
    </source>
</evidence>
<sequence length="168" mass="18555">MMDGRHKSPPNALDLKGKRFGKLVAIERAGKTKNDNALWLCQCDCGNTTKANATSLRIGDTISCGCIKKVKIDYARQVLTDEMTINGVVVPLLTKKTRSDSGTGHKGVSKRVRRGLTRYEVSITIKGKRIYLGAYKNIKEAIAARKAAEIEYFDPYIQALNAKKPPLD</sequence>
<accession>A0A644WSG1</accession>
<protein>
    <recommendedName>
        <fullName evidence="4">AP2/ERF domain-containing protein</fullName>
    </recommendedName>
</protein>
<evidence type="ECO:0000313" key="5">
    <source>
        <dbReference type="EMBL" id="MPM06629.1"/>
    </source>
</evidence>
<name>A0A644WSG1_9ZZZZ</name>
<comment type="caution">
    <text evidence="5">The sequence shown here is derived from an EMBL/GenBank/DDBJ whole genome shotgun (WGS) entry which is preliminary data.</text>
</comment>
<dbReference type="PROSITE" id="PS51032">
    <property type="entry name" value="AP2_ERF"/>
    <property type="match status" value="1"/>
</dbReference>
<evidence type="ECO:0000256" key="1">
    <source>
        <dbReference type="ARBA" id="ARBA00023015"/>
    </source>
</evidence>
<dbReference type="GO" id="GO:0003700">
    <property type="term" value="F:DNA-binding transcription factor activity"/>
    <property type="evidence" value="ECO:0007669"/>
    <property type="project" value="InterPro"/>
</dbReference>
<dbReference type="InterPro" id="IPR036955">
    <property type="entry name" value="AP2/ERF_dom_sf"/>
</dbReference>
<feature type="domain" description="AP2/ERF" evidence="4">
    <location>
        <begin position="104"/>
        <end position="163"/>
    </location>
</feature>
<dbReference type="EMBL" id="VSSQ01001247">
    <property type="protein sequence ID" value="MPM06629.1"/>
    <property type="molecule type" value="Genomic_DNA"/>
</dbReference>
<proteinExistence type="predicted"/>
<keyword evidence="1" id="KW-0805">Transcription regulation</keyword>
<dbReference type="SUPFAM" id="SSF54171">
    <property type="entry name" value="DNA-binding domain"/>
    <property type="match status" value="1"/>
</dbReference>
<keyword evidence="2" id="KW-0238">DNA-binding</keyword>
<keyword evidence="3" id="KW-0804">Transcription</keyword>
<dbReference type="AlphaFoldDB" id="A0A644WSG1"/>
<organism evidence="5">
    <name type="scientific">bioreactor metagenome</name>
    <dbReference type="NCBI Taxonomy" id="1076179"/>
    <lineage>
        <taxon>unclassified sequences</taxon>
        <taxon>metagenomes</taxon>
        <taxon>ecological metagenomes</taxon>
    </lineage>
</organism>
<dbReference type="Gene3D" id="3.30.730.10">
    <property type="entry name" value="AP2/ERF domain"/>
    <property type="match status" value="1"/>
</dbReference>
<reference evidence="5" key="1">
    <citation type="submission" date="2019-08" db="EMBL/GenBank/DDBJ databases">
        <authorList>
            <person name="Kucharzyk K."/>
            <person name="Murdoch R.W."/>
            <person name="Higgins S."/>
            <person name="Loffler F."/>
        </authorList>
    </citation>
    <scope>NUCLEOTIDE SEQUENCE</scope>
</reference>
<dbReference type="InterPro" id="IPR016177">
    <property type="entry name" value="DNA-bd_dom_sf"/>
</dbReference>
<evidence type="ECO:0000256" key="3">
    <source>
        <dbReference type="ARBA" id="ARBA00023163"/>
    </source>
</evidence>